<keyword evidence="2" id="KW-1185">Reference proteome</keyword>
<accession>A0ABQ5IJE5</accession>
<evidence type="ECO:0000313" key="1">
    <source>
        <dbReference type="EMBL" id="GJT99809.1"/>
    </source>
</evidence>
<proteinExistence type="predicted"/>
<comment type="caution">
    <text evidence="1">The sequence shown here is derived from an EMBL/GenBank/DDBJ whole genome shotgun (WGS) entry which is preliminary data.</text>
</comment>
<gene>
    <name evidence="1" type="ORF">Tco_1110148</name>
</gene>
<dbReference type="EMBL" id="BQNB010020804">
    <property type="protein sequence ID" value="GJT99809.1"/>
    <property type="molecule type" value="Genomic_DNA"/>
</dbReference>
<protein>
    <submittedName>
        <fullName evidence="1">Uncharacterized protein</fullName>
    </submittedName>
</protein>
<sequence length="117" mass="13122">MGDDILTHSRHRKIDEVIKSSVEILVPTPSDSEDFSDLEKKDQFNSTGKMKSLASIHRTDLLESLLNRDSLIDSSQKINSLLDEFAGELTYSPSIPPGNYTINFDSEGDILFLETFV</sequence>
<name>A0ABQ5IJE5_9ASTR</name>
<reference evidence="1" key="2">
    <citation type="submission" date="2022-01" db="EMBL/GenBank/DDBJ databases">
        <authorList>
            <person name="Yamashiro T."/>
            <person name="Shiraishi A."/>
            <person name="Satake H."/>
            <person name="Nakayama K."/>
        </authorList>
    </citation>
    <scope>NUCLEOTIDE SEQUENCE</scope>
</reference>
<reference evidence="1" key="1">
    <citation type="journal article" date="2022" name="Int. J. Mol. Sci.">
        <title>Draft Genome of Tanacetum Coccineum: Genomic Comparison of Closely Related Tanacetum-Family Plants.</title>
        <authorList>
            <person name="Yamashiro T."/>
            <person name="Shiraishi A."/>
            <person name="Nakayama K."/>
            <person name="Satake H."/>
        </authorList>
    </citation>
    <scope>NUCLEOTIDE SEQUENCE</scope>
</reference>
<dbReference type="Proteomes" id="UP001151760">
    <property type="component" value="Unassembled WGS sequence"/>
</dbReference>
<evidence type="ECO:0000313" key="2">
    <source>
        <dbReference type="Proteomes" id="UP001151760"/>
    </source>
</evidence>
<organism evidence="1 2">
    <name type="scientific">Tanacetum coccineum</name>
    <dbReference type="NCBI Taxonomy" id="301880"/>
    <lineage>
        <taxon>Eukaryota</taxon>
        <taxon>Viridiplantae</taxon>
        <taxon>Streptophyta</taxon>
        <taxon>Embryophyta</taxon>
        <taxon>Tracheophyta</taxon>
        <taxon>Spermatophyta</taxon>
        <taxon>Magnoliopsida</taxon>
        <taxon>eudicotyledons</taxon>
        <taxon>Gunneridae</taxon>
        <taxon>Pentapetalae</taxon>
        <taxon>asterids</taxon>
        <taxon>campanulids</taxon>
        <taxon>Asterales</taxon>
        <taxon>Asteraceae</taxon>
        <taxon>Asteroideae</taxon>
        <taxon>Anthemideae</taxon>
        <taxon>Anthemidinae</taxon>
        <taxon>Tanacetum</taxon>
    </lineage>
</organism>